<evidence type="ECO:0000313" key="2">
    <source>
        <dbReference type="Proteomes" id="UP001231189"/>
    </source>
</evidence>
<dbReference type="EMBL" id="JAUUTY010000003">
    <property type="protein sequence ID" value="KAK1664304.1"/>
    <property type="molecule type" value="Genomic_DNA"/>
</dbReference>
<gene>
    <name evidence="1" type="ORF">QYE76_052463</name>
</gene>
<organism evidence="1 2">
    <name type="scientific">Lolium multiflorum</name>
    <name type="common">Italian ryegrass</name>
    <name type="synonym">Lolium perenne subsp. multiflorum</name>
    <dbReference type="NCBI Taxonomy" id="4521"/>
    <lineage>
        <taxon>Eukaryota</taxon>
        <taxon>Viridiplantae</taxon>
        <taxon>Streptophyta</taxon>
        <taxon>Embryophyta</taxon>
        <taxon>Tracheophyta</taxon>
        <taxon>Spermatophyta</taxon>
        <taxon>Magnoliopsida</taxon>
        <taxon>Liliopsida</taxon>
        <taxon>Poales</taxon>
        <taxon>Poaceae</taxon>
        <taxon>BOP clade</taxon>
        <taxon>Pooideae</taxon>
        <taxon>Poodae</taxon>
        <taxon>Poeae</taxon>
        <taxon>Poeae Chloroplast Group 2 (Poeae type)</taxon>
        <taxon>Loliodinae</taxon>
        <taxon>Loliinae</taxon>
        <taxon>Lolium</taxon>
    </lineage>
</organism>
<protein>
    <submittedName>
        <fullName evidence="1">Uncharacterized protein</fullName>
    </submittedName>
</protein>
<evidence type="ECO:0000313" key="1">
    <source>
        <dbReference type="EMBL" id="KAK1664304.1"/>
    </source>
</evidence>
<comment type="caution">
    <text evidence="1">The sequence shown here is derived from an EMBL/GenBank/DDBJ whole genome shotgun (WGS) entry which is preliminary data.</text>
</comment>
<dbReference type="Proteomes" id="UP001231189">
    <property type="component" value="Unassembled WGS sequence"/>
</dbReference>
<name>A0AAD8SV24_LOLMU</name>
<keyword evidence="2" id="KW-1185">Reference proteome</keyword>
<sequence>MVLHERPRWHGAPGLAPAAAIVAEKLTFETSAGVEVDTVRVEADAAAAKQTCALVEKQFTNLSDEVDCYQAKTAELSTASERCAADLTSPKAEIHRLGIQSEFY</sequence>
<proteinExistence type="predicted"/>
<accession>A0AAD8SV24</accession>
<reference evidence="1" key="1">
    <citation type="submission" date="2023-07" db="EMBL/GenBank/DDBJ databases">
        <title>A chromosome-level genome assembly of Lolium multiflorum.</title>
        <authorList>
            <person name="Chen Y."/>
            <person name="Copetti D."/>
            <person name="Kolliker R."/>
            <person name="Studer B."/>
        </authorList>
    </citation>
    <scope>NUCLEOTIDE SEQUENCE</scope>
    <source>
        <strain evidence="1">02402/16</strain>
        <tissue evidence="1">Leaf</tissue>
    </source>
</reference>
<dbReference type="AlphaFoldDB" id="A0AAD8SV24"/>